<comment type="caution">
    <text evidence="3">The sequence shown here is derived from an EMBL/GenBank/DDBJ whole genome shotgun (WGS) entry which is preliminary data.</text>
</comment>
<protein>
    <submittedName>
        <fullName evidence="3">Integrase</fullName>
    </submittedName>
</protein>
<dbReference type="EMBL" id="NKFA01000028">
    <property type="protein sequence ID" value="OXI35480.1"/>
    <property type="molecule type" value="Genomic_DNA"/>
</dbReference>
<name>A0A228HZ78_9BURK</name>
<dbReference type="InterPro" id="IPR011010">
    <property type="entry name" value="DNA_brk_join_enz"/>
</dbReference>
<dbReference type="OrthoDB" id="8768428at2"/>
<evidence type="ECO:0000313" key="4">
    <source>
        <dbReference type="Proteomes" id="UP000214600"/>
    </source>
</evidence>
<reference evidence="3 4" key="2">
    <citation type="submission" date="2017-08" db="EMBL/GenBank/DDBJ databases">
        <title>WGS of novel Burkholderia cepaca complex species.</title>
        <authorList>
            <person name="Lipuma J."/>
            <person name="Spilker T."/>
        </authorList>
    </citation>
    <scope>NUCLEOTIDE SEQUENCE [LARGE SCALE GENOMIC DNA]</scope>
    <source>
        <strain evidence="3 4">AU17325</strain>
    </source>
</reference>
<proteinExistence type="predicted"/>
<feature type="domain" description="Tyr recombinase" evidence="2">
    <location>
        <begin position="240"/>
        <end position="498"/>
    </location>
</feature>
<evidence type="ECO:0000256" key="1">
    <source>
        <dbReference type="ARBA" id="ARBA00023172"/>
    </source>
</evidence>
<gene>
    <name evidence="3" type="ORF">CFB84_37475</name>
</gene>
<evidence type="ECO:0000313" key="3">
    <source>
        <dbReference type="EMBL" id="OXI35480.1"/>
    </source>
</evidence>
<dbReference type="InterPro" id="IPR013762">
    <property type="entry name" value="Integrase-like_cat_sf"/>
</dbReference>
<dbReference type="PROSITE" id="PS51898">
    <property type="entry name" value="TYR_RECOMBINASE"/>
    <property type="match status" value="1"/>
</dbReference>
<dbReference type="AlphaFoldDB" id="A0A228HZ78"/>
<sequence>MRSTSASILDTPQTLSGARAVPATSLPAPRALRAFELLAAQPISLVGIPPAERDAIVVTAVADAAGHEHPVSRFGDRVWDLAPEIEAKNRKGSALKIVWPDDVPKALIDDAKAALYCAQRRGPHGRKWSGSSIADIGRSGVLALRYLAQLGLADFSQVRALHLSDHIADLRRTLKPVSVRGRLQIVDLVWTFHTEVLHPLLEHPWAGLALWDACGGNEDNRMPSGRTGTTPVIPRSVQRILFAYCEASLAQADELFQARDAGGLGAPKRPAMTSIRNAVLYLLQISSGMRNSESTGVTSGCWRTEQRNGVTYHWVRTREVKTTGGTEVDFLVPPEAIRALEILQRYAQPLQARLVGEARWLEDLMAQGPDLTGHLCNGMKMAEAAHRLNHVREIGRHLVLGLNVKASDHLGTGSRVEVLSSASCGYQLKQLAAAAGTEWNLANHQCRRTFAYNVANSRLGRMGLVFLKWQLKHASMSWTQLYAASPHQDHALYREFEEEMADARLGLLESWAHSDALLSGGAGKKIMQTRTRAARDLKQLLRQTAESIELRSTGHAWCISGTRGCHGQGVYDPSMCAGCSQAIIDQGQASAWQMIHLDNLRLAAITDCGPAVADKARRVVERSTQVLRDLGCALPTDDRARAYTAALEGA</sequence>
<evidence type="ECO:0000259" key="2">
    <source>
        <dbReference type="PROSITE" id="PS51898"/>
    </source>
</evidence>
<accession>A0A228HZ78</accession>
<dbReference type="GO" id="GO:0015074">
    <property type="term" value="P:DNA integration"/>
    <property type="evidence" value="ECO:0007669"/>
    <property type="project" value="InterPro"/>
</dbReference>
<dbReference type="GO" id="GO:0006310">
    <property type="term" value="P:DNA recombination"/>
    <property type="evidence" value="ECO:0007669"/>
    <property type="project" value="UniProtKB-KW"/>
</dbReference>
<dbReference type="SUPFAM" id="SSF56349">
    <property type="entry name" value="DNA breaking-rejoining enzymes"/>
    <property type="match status" value="1"/>
</dbReference>
<reference evidence="4" key="1">
    <citation type="submission" date="2017-06" db="EMBL/GenBank/DDBJ databases">
        <authorList>
            <person name="LiPuma J."/>
            <person name="Spilker T."/>
        </authorList>
    </citation>
    <scope>NUCLEOTIDE SEQUENCE [LARGE SCALE GENOMIC DNA]</scope>
    <source>
        <strain evidence="4">AU17325</strain>
    </source>
</reference>
<dbReference type="Proteomes" id="UP000214600">
    <property type="component" value="Unassembled WGS sequence"/>
</dbReference>
<keyword evidence="1" id="KW-0233">DNA recombination</keyword>
<dbReference type="RefSeq" id="WP_009692942.1">
    <property type="nucleotide sequence ID" value="NZ_CP091649.1"/>
</dbReference>
<dbReference type="GO" id="GO:0003677">
    <property type="term" value="F:DNA binding"/>
    <property type="evidence" value="ECO:0007669"/>
    <property type="project" value="InterPro"/>
</dbReference>
<organism evidence="3 4">
    <name type="scientific">Burkholderia aenigmatica</name>
    <dbReference type="NCBI Taxonomy" id="2015348"/>
    <lineage>
        <taxon>Bacteria</taxon>
        <taxon>Pseudomonadati</taxon>
        <taxon>Pseudomonadota</taxon>
        <taxon>Betaproteobacteria</taxon>
        <taxon>Burkholderiales</taxon>
        <taxon>Burkholderiaceae</taxon>
        <taxon>Burkholderia</taxon>
        <taxon>Burkholderia cepacia complex</taxon>
    </lineage>
</organism>
<dbReference type="Gene3D" id="1.10.443.10">
    <property type="entry name" value="Intergrase catalytic core"/>
    <property type="match status" value="1"/>
</dbReference>
<dbReference type="GeneID" id="93168727"/>
<dbReference type="InterPro" id="IPR002104">
    <property type="entry name" value="Integrase_catalytic"/>
</dbReference>